<name>A0A151XKM1_9HYME</name>
<accession>A0A151XKM1</accession>
<evidence type="ECO:0000313" key="2">
    <source>
        <dbReference type="EMBL" id="KYQ60740.1"/>
    </source>
</evidence>
<feature type="transmembrane region" description="Helical" evidence="1">
    <location>
        <begin position="6"/>
        <end position="24"/>
    </location>
</feature>
<proteinExistence type="predicted"/>
<dbReference type="EMBL" id="KQ982045">
    <property type="protein sequence ID" value="KYQ60740.1"/>
    <property type="molecule type" value="Genomic_DNA"/>
</dbReference>
<dbReference type="AlphaFoldDB" id="A0A151XKM1"/>
<feature type="transmembrane region" description="Helical" evidence="1">
    <location>
        <begin position="31"/>
        <end position="52"/>
    </location>
</feature>
<keyword evidence="3" id="KW-1185">Reference proteome</keyword>
<feature type="transmembrane region" description="Helical" evidence="1">
    <location>
        <begin position="159"/>
        <end position="176"/>
    </location>
</feature>
<organism evidence="2 3">
    <name type="scientific">Mycetomoellerius zeteki</name>
    <dbReference type="NCBI Taxonomy" id="64791"/>
    <lineage>
        <taxon>Eukaryota</taxon>
        <taxon>Metazoa</taxon>
        <taxon>Ecdysozoa</taxon>
        <taxon>Arthropoda</taxon>
        <taxon>Hexapoda</taxon>
        <taxon>Insecta</taxon>
        <taxon>Pterygota</taxon>
        <taxon>Neoptera</taxon>
        <taxon>Endopterygota</taxon>
        <taxon>Hymenoptera</taxon>
        <taxon>Apocrita</taxon>
        <taxon>Aculeata</taxon>
        <taxon>Formicoidea</taxon>
        <taxon>Formicidae</taxon>
        <taxon>Myrmicinae</taxon>
        <taxon>Mycetomoellerius</taxon>
    </lineage>
</organism>
<protein>
    <recommendedName>
        <fullName evidence="4">Gustatory receptor</fullName>
    </recommendedName>
</protein>
<feature type="transmembrane region" description="Helical" evidence="1">
    <location>
        <begin position="114"/>
        <end position="139"/>
    </location>
</feature>
<evidence type="ECO:0000313" key="3">
    <source>
        <dbReference type="Proteomes" id="UP000075809"/>
    </source>
</evidence>
<feature type="transmembrane region" description="Helical" evidence="1">
    <location>
        <begin position="58"/>
        <end position="83"/>
    </location>
</feature>
<keyword evidence="1" id="KW-0472">Membrane</keyword>
<evidence type="ECO:0000256" key="1">
    <source>
        <dbReference type="SAM" id="Phobius"/>
    </source>
</evidence>
<evidence type="ECO:0008006" key="4">
    <source>
        <dbReference type="Google" id="ProtNLM"/>
    </source>
</evidence>
<dbReference type="Proteomes" id="UP000075809">
    <property type="component" value="Unassembled WGS sequence"/>
</dbReference>
<keyword evidence="1" id="KW-0812">Transmembrane</keyword>
<gene>
    <name evidence="2" type="ORF">ALC60_00187</name>
</gene>
<keyword evidence="1" id="KW-1133">Transmembrane helix</keyword>
<sequence>MTKTLQAALAPLMIIGSFCNLGLFEYPLGHSWLYLSCLYGIVMWSFLTYSVYYPFYWAFWRLIHPAAHLMYFTILIITIISILELKMCLHELSLVDDIMEAIGAPKEYQRLHKWIIRIIILWIIYFFQNFAIVIYFGWFDLDLDFVQIYKSCALYYPKIVHILSALIWGTILGLVCM</sequence>
<reference evidence="2 3" key="1">
    <citation type="submission" date="2015-09" db="EMBL/GenBank/DDBJ databases">
        <title>Trachymyrmex zeteki WGS genome.</title>
        <authorList>
            <person name="Nygaard S."/>
            <person name="Hu H."/>
            <person name="Boomsma J."/>
            <person name="Zhang G."/>
        </authorList>
    </citation>
    <scope>NUCLEOTIDE SEQUENCE [LARGE SCALE GENOMIC DNA]</scope>
    <source>
        <strain evidence="2">Tzet28-1</strain>
        <tissue evidence="2">Whole body</tissue>
    </source>
</reference>